<dbReference type="Pfam" id="PF00005">
    <property type="entry name" value="ABC_tran"/>
    <property type="match status" value="1"/>
</dbReference>
<proteinExistence type="predicted"/>
<feature type="region of interest" description="Disordered" evidence="4">
    <location>
        <begin position="1"/>
        <end position="23"/>
    </location>
</feature>
<dbReference type="PROSITE" id="PS50893">
    <property type="entry name" value="ABC_TRANSPORTER_2"/>
    <property type="match status" value="1"/>
</dbReference>
<accession>A0ABW5XAP9</accession>
<dbReference type="SUPFAM" id="SSF50331">
    <property type="entry name" value="MOP-like"/>
    <property type="match status" value="1"/>
</dbReference>
<feature type="domain" description="ABC transporter" evidence="5">
    <location>
        <begin position="35"/>
        <end position="265"/>
    </location>
</feature>
<comment type="caution">
    <text evidence="6">The sequence shown here is derived from an EMBL/GenBank/DDBJ whole genome shotgun (WGS) entry which is preliminary data.</text>
</comment>
<protein>
    <submittedName>
        <fullName evidence="6">ABC transporter ATP-binding protein</fullName>
    </submittedName>
</protein>
<evidence type="ECO:0000256" key="4">
    <source>
        <dbReference type="SAM" id="MobiDB-lite"/>
    </source>
</evidence>
<evidence type="ECO:0000256" key="1">
    <source>
        <dbReference type="ARBA" id="ARBA00022448"/>
    </source>
</evidence>
<evidence type="ECO:0000256" key="2">
    <source>
        <dbReference type="ARBA" id="ARBA00022741"/>
    </source>
</evidence>
<dbReference type="Gene3D" id="3.40.50.300">
    <property type="entry name" value="P-loop containing nucleotide triphosphate hydrolases"/>
    <property type="match status" value="1"/>
</dbReference>
<keyword evidence="7" id="KW-1185">Reference proteome</keyword>
<name>A0ABW5XAP9_9MICO</name>
<dbReference type="PANTHER" id="PTHR42781:SF4">
    <property type="entry name" value="SPERMIDINE_PUTRESCINE IMPORT ATP-BINDING PROTEIN POTA"/>
    <property type="match status" value="1"/>
</dbReference>
<dbReference type="InterPro" id="IPR003439">
    <property type="entry name" value="ABC_transporter-like_ATP-bd"/>
</dbReference>
<dbReference type="InterPro" id="IPR013611">
    <property type="entry name" value="Transp-assoc_OB_typ2"/>
</dbReference>
<keyword evidence="2" id="KW-0547">Nucleotide-binding</keyword>
<sequence length="376" mass="40488">MTALNTPAPTTADTSVAGRPTSVRSHTVNVNASRVELQSITRNFGSVTALSNFSLTIEPGEMVALLGPSGCGKTTALRALAGLEDIDAGTIVIDDADVSDLPAHKRDMAMVFQAYSLMPHMTVRQNLEFVLKIRKISPRERTENTTRYLDMVGLTGHAEHFPHQLSGGQRQRVAIARALAVDPKVLLLDEPLSALDAKVRVQLREEIRALQLDSGITALFVTHDQEEALAMADRVAVMYQGKIAQIGAPQEIYERPESEFVARFIGQVNDIPCTVETGQAVTAYGRVPLLEWSATDAQTVLVRPENIAIEATDAPVGHSNTAVIEQFHYLGSVASVAVRSADGLLLHAQVPAREGAELVLGATVSVHLRRQAALAV</sequence>
<dbReference type="InterPro" id="IPR008995">
    <property type="entry name" value="Mo/tungstate-bd_C_term_dom"/>
</dbReference>
<evidence type="ECO:0000313" key="6">
    <source>
        <dbReference type="EMBL" id="MFD2838983.1"/>
    </source>
</evidence>
<organism evidence="6 7">
    <name type="scientific">Populibacterium corticicola</name>
    <dbReference type="NCBI Taxonomy" id="1812826"/>
    <lineage>
        <taxon>Bacteria</taxon>
        <taxon>Bacillati</taxon>
        <taxon>Actinomycetota</taxon>
        <taxon>Actinomycetes</taxon>
        <taxon>Micrococcales</taxon>
        <taxon>Jonesiaceae</taxon>
        <taxon>Populibacterium</taxon>
    </lineage>
</organism>
<dbReference type="SUPFAM" id="SSF52540">
    <property type="entry name" value="P-loop containing nucleoside triphosphate hydrolases"/>
    <property type="match status" value="1"/>
</dbReference>
<dbReference type="EMBL" id="JBHUOP010000001">
    <property type="protein sequence ID" value="MFD2838983.1"/>
    <property type="molecule type" value="Genomic_DNA"/>
</dbReference>
<feature type="compositionally biased region" description="Polar residues" evidence="4">
    <location>
        <begin position="1"/>
        <end position="14"/>
    </location>
</feature>
<evidence type="ECO:0000259" key="5">
    <source>
        <dbReference type="PROSITE" id="PS50893"/>
    </source>
</evidence>
<gene>
    <name evidence="6" type="ORF">ACFSYH_00125</name>
</gene>
<reference evidence="7" key="1">
    <citation type="journal article" date="2019" name="Int. J. Syst. Evol. Microbiol.">
        <title>The Global Catalogue of Microorganisms (GCM) 10K type strain sequencing project: providing services to taxonomists for standard genome sequencing and annotation.</title>
        <authorList>
            <consortium name="The Broad Institute Genomics Platform"/>
            <consortium name="The Broad Institute Genome Sequencing Center for Infectious Disease"/>
            <person name="Wu L."/>
            <person name="Ma J."/>
        </authorList>
    </citation>
    <scope>NUCLEOTIDE SEQUENCE [LARGE SCALE GENOMIC DNA]</scope>
    <source>
        <strain evidence="7">KCTC 33576</strain>
    </source>
</reference>
<dbReference type="PANTHER" id="PTHR42781">
    <property type="entry name" value="SPERMIDINE/PUTRESCINE IMPORT ATP-BINDING PROTEIN POTA"/>
    <property type="match status" value="1"/>
</dbReference>
<dbReference type="Proteomes" id="UP001597391">
    <property type="component" value="Unassembled WGS sequence"/>
</dbReference>
<dbReference type="InterPro" id="IPR017871">
    <property type="entry name" value="ABC_transporter-like_CS"/>
</dbReference>
<evidence type="ECO:0000256" key="3">
    <source>
        <dbReference type="ARBA" id="ARBA00022840"/>
    </source>
</evidence>
<dbReference type="PROSITE" id="PS00211">
    <property type="entry name" value="ABC_TRANSPORTER_1"/>
    <property type="match status" value="1"/>
</dbReference>
<dbReference type="GO" id="GO:0005524">
    <property type="term" value="F:ATP binding"/>
    <property type="evidence" value="ECO:0007669"/>
    <property type="project" value="UniProtKB-KW"/>
</dbReference>
<keyword evidence="1" id="KW-0813">Transport</keyword>
<dbReference type="Gene3D" id="2.40.50.100">
    <property type="match status" value="1"/>
</dbReference>
<dbReference type="Pfam" id="PF08402">
    <property type="entry name" value="TOBE_2"/>
    <property type="match status" value="1"/>
</dbReference>
<dbReference type="SMART" id="SM00382">
    <property type="entry name" value="AAA"/>
    <property type="match status" value="1"/>
</dbReference>
<dbReference type="InterPro" id="IPR050093">
    <property type="entry name" value="ABC_SmlMolc_Importer"/>
</dbReference>
<keyword evidence="3 6" id="KW-0067">ATP-binding</keyword>
<dbReference type="InterPro" id="IPR027417">
    <property type="entry name" value="P-loop_NTPase"/>
</dbReference>
<dbReference type="RefSeq" id="WP_377464379.1">
    <property type="nucleotide sequence ID" value="NZ_JBHUOP010000001.1"/>
</dbReference>
<evidence type="ECO:0000313" key="7">
    <source>
        <dbReference type="Proteomes" id="UP001597391"/>
    </source>
</evidence>
<dbReference type="InterPro" id="IPR003593">
    <property type="entry name" value="AAA+_ATPase"/>
</dbReference>